<reference evidence="1" key="1">
    <citation type="submission" date="2018-05" db="EMBL/GenBank/DDBJ databases">
        <authorList>
            <person name="Lanie J.A."/>
            <person name="Ng W.-L."/>
            <person name="Kazmierczak K.M."/>
            <person name="Andrzejewski T.M."/>
            <person name="Davidsen T.M."/>
            <person name="Wayne K.J."/>
            <person name="Tettelin H."/>
            <person name="Glass J.I."/>
            <person name="Rusch D."/>
            <person name="Podicherti R."/>
            <person name="Tsui H.-C.T."/>
            <person name="Winkler M.E."/>
        </authorList>
    </citation>
    <scope>NUCLEOTIDE SEQUENCE</scope>
</reference>
<name>A0A381N3F6_9ZZZZ</name>
<gene>
    <name evidence="1" type="ORF">METZ01_LOCUS2004</name>
</gene>
<dbReference type="AlphaFoldDB" id="A0A381N3F6"/>
<organism evidence="1">
    <name type="scientific">marine metagenome</name>
    <dbReference type="NCBI Taxonomy" id="408172"/>
    <lineage>
        <taxon>unclassified sequences</taxon>
        <taxon>metagenomes</taxon>
        <taxon>ecological metagenomes</taxon>
    </lineage>
</organism>
<protein>
    <submittedName>
        <fullName evidence="1">Uncharacterized protein</fullName>
    </submittedName>
</protein>
<dbReference type="EMBL" id="UINC01000105">
    <property type="protein sequence ID" value="SUZ49150.1"/>
    <property type="molecule type" value="Genomic_DNA"/>
</dbReference>
<sequence length="48" mass="5063">VANGAVLEAFRRVGTSVEVTVRVGRALASARAVAVPCRGDRCRPHAYP</sequence>
<proteinExistence type="predicted"/>
<feature type="non-terminal residue" evidence="1">
    <location>
        <position position="1"/>
    </location>
</feature>
<evidence type="ECO:0000313" key="1">
    <source>
        <dbReference type="EMBL" id="SUZ49150.1"/>
    </source>
</evidence>
<accession>A0A381N3F6</accession>